<dbReference type="Proteomes" id="UP000625780">
    <property type="component" value="Unassembled WGS sequence"/>
</dbReference>
<reference evidence="3" key="1">
    <citation type="journal article" date="2019" name="Int. J. Syst. Evol. Microbiol.">
        <title>The Global Catalogue of Microorganisms (GCM) 10K type strain sequencing project: providing services to taxonomists for standard genome sequencing and annotation.</title>
        <authorList>
            <consortium name="The Broad Institute Genomics Platform"/>
            <consortium name="The Broad Institute Genome Sequencing Center for Infectious Disease"/>
            <person name="Wu L."/>
            <person name="Ma J."/>
        </authorList>
    </citation>
    <scope>NUCLEOTIDE SEQUENCE [LARGE SCALE GENOMIC DNA]</scope>
    <source>
        <strain evidence="3">CGMCC 1.12606</strain>
    </source>
</reference>
<dbReference type="PROSITE" id="PS50801">
    <property type="entry name" value="STAS"/>
    <property type="match status" value="1"/>
</dbReference>
<name>A0ABQ1QSM2_9FLAO</name>
<evidence type="ECO:0000313" key="3">
    <source>
        <dbReference type="Proteomes" id="UP000625780"/>
    </source>
</evidence>
<dbReference type="SUPFAM" id="SSF52091">
    <property type="entry name" value="SpoIIaa-like"/>
    <property type="match status" value="1"/>
</dbReference>
<dbReference type="Pfam" id="PF01740">
    <property type="entry name" value="STAS"/>
    <property type="match status" value="1"/>
</dbReference>
<dbReference type="InterPro" id="IPR002645">
    <property type="entry name" value="STAS_dom"/>
</dbReference>
<sequence length="100" mass="11333">MALMITEKNNMIKVWGHLNAQNMNSLSKHLEQSKRRSEYLVLSLDHVESIDPASTKVLENAYCDTAANNQVLTIIGRHNTAVSWVMRSTNTSYILSNDRV</sequence>
<comment type="caution">
    <text evidence="2">The sequence shown here is derived from an EMBL/GenBank/DDBJ whole genome shotgun (WGS) entry which is preliminary data.</text>
</comment>
<proteinExistence type="predicted"/>
<dbReference type="EMBL" id="BMFH01000001">
    <property type="protein sequence ID" value="GGD41583.1"/>
    <property type="molecule type" value="Genomic_DNA"/>
</dbReference>
<dbReference type="Gene3D" id="3.30.750.24">
    <property type="entry name" value="STAS domain"/>
    <property type="match status" value="1"/>
</dbReference>
<gene>
    <name evidence="2" type="ORF">GCM10011361_05830</name>
</gene>
<dbReference type="InterPro" id="IPR036513">
    <property type="entry name" value="STAS_dom_sf"/>
</dbReference>
<organism evidence="2 3">
    <name type="scientific">Muriicola marianensis</name>
    <dbReference type="NCBI Taxonomy" id="1324801"/>
    <lineage>
        <taxon>Bacteria</taxon>
        <taxon>Pseudomonadati</taxon>
        <taxon>Bacteroidota</taxon>
        <taxon>Flavobacteriia</taxon>
        <taxon>Flavobacteriales</taxon>
        <taxon>Flavobacteriaceae</taxon>
        <taxon>Muriicola</taxon>
    </lineage>
</organism>
<keyword evidence="3" id="KW-1185">Reference proteome</keyword>
<feature type="domain" description="STAS" evidence="1">
    <location>
        <begin position="1"/>
        <end position="100"/>
    </location>
</feature>
<protein>
    <recommendedName>
        <fullName evidence="1">STAS domain-containing protein</fullName>
    </recommendedName>
</protein>
<accession>A0ABQ1QSM2</accession>
<evidence type="ECO:0000259" key="1">
    <source>
        <dbReference type="PROSITE" id="PS50801"/>
    </source>
</evidence>
<evidence type="ECO:0000313" key="2">
    <source>
        <dbReference type="EMBL" id="GGD41583.1"/>
    </source>
</evidence>